<dbReference type="GO" id="GO:0003983">
    <property type="term" value="F:UTP:glucose-1-phosphate uridylyltransferase activity"/>
    <property type="evidence" value="ECO:0007669"/>
    <property type="project" value="UniProtKB-EC"/>
</dbReference>
<reference evidence="9 10" key="1">
    <citation type="submission" date="2016-10" db="EMBL/GenBank/DDBJ databases">
        <authorList>
            <person name="de Groot N.N."/>
        </authorList>
    </citation>
    <scope>NUCLEOTIDE SEQUENCE [LARGE SCALE GENOMIC DNA]</scope>
    <source>
        <strain evidence="9 10">Nm22</strain>
    </source>
</reference>
<dbReference type="GO" id="GO:0006011">
    <property type="term" value="P:UDP-alpha-D-glucose metabolic process"/>
    <property type="evidence" value="ECO:0007669"/>
    <property type="project" value="InterPro"/>
</dbReference>
<dbReference type="AlphaFoldDB" id="A0A1H8E207"/>
<evidence type="ECO:0000313" key="9">
    <source>
        <dbReference type="EMBL" id="SEN13619.1"/>
    </source>
</evidence>
<comment type="catalytic activity">
    <reaction evidence="6 7">
        <text>alpha-D-glucose 1-phosphate + UTP + H(+) = UDP-alpha-D-glucose + diphosphate</text>
        <dbReference type="Rhea" id="RHEA:19889"/>
        <dbReference type="ChEBI" id="CHEBI:15378"/>
        <dbReference type="ChEBI" id="CHEBI:33019"/>
        <dbReference type="ChEBI" id="CHEBI:46398"/>
        <dbReference type="ChEBI" id="CHEBI:58601"/>
        <dbReference type="ChEBI" id="CHEBI:58885"/>
        <dbReference type="EC" id="2.7.7.9"/>
    </reaction>
</comment>
<evidence type="ECO:0000256" key="2">
    <source>
        <dbReference type="ARBA" id="ARBA00012415"/>
    </source>
</evidence>
<dbReference type="CDD" id="cd02541">
    <property type="entry name" value="UGPase_prokaryotic"/>
    <property type="match status" value="1"/>
</dbReference>
<organism evidence="9 10">
    <name type="scientific">Nitrosomonas marina</name>
    <dbReference type="NCBI Taxonomy" id="917"/>
    <lineage>
        <taxon>Bacteria</taxon>
        <taxon>Pseudomonadati</taxon>
        <taxon>Pseudomonadota</taxon>
        <taxon>Betaproteobacteria</taxon>
        <taxon>Nitrosomonadales</taxon>
        <taxon>Nitrosomonadaceae</taxon>
        <taxon>Nitrosomonas</taxon>
    </lineage>
</organism>
<evidence type="ECO:0000256" key="7">
    <source>
        <dbReference type="RuleBase" id="RU361259"/>
    </source>
</evidence>
<keyword evidence="5 7" id="KW-0548">Nucleotidyltransferase</keyword>
<protein>
    <recommendedName>
        <fullName evidence="3 7">UTP--glucose-1-phosphate uridylyltransferase</fullName>
        <ecNumber evidence="2 7">2.7.7.9</ecNumber>
    </recommendedName>
    <alternativeName>
        <fullName evidence="7">UDP-glucose pyrophosphorylase</fullName>
    </alternativeName>
</protein>
<dbReference type="InterPro" id="IPR029044">
    <property type="entry name" value="Nucleotide-diphossugar_trans"/>
</dbReference>
<evidence type="ECO:0000256" key="1">
    <source>
        <dbReference type="ARBA" id="ARBA00006890"/>
    </source>
</evidence>
<dbReference type="Pfam" id="PF00483">
    <property type="entry name" value="NTP_transferase"/>
    <property type="match status" value="1"/>
</dbReference>
<evidence type="ECO:0000256" key="4">
    <source>
        <dbReference type="ARBA" id="ARBA00022679"/>
    </source>
</evidence>
<accession>A0A1H8E207</accession>
<dbReference type="EC" id="2.7.7.9" evidence="2 7"/>
<feature type="domain" description="Nucleotidyl transferase" evidence="8">
    <location>
        <begin position="17"/>
        <end position="274"/>
    </location>
</feature>
<dbReference type="SUPFAM" id="SSF53448">
    <property type="entry name" value="Nucleotide-diphospho-sugar transferases"/>
    <property type="match status" value="1"/>
</dbReference>
<dbReference type="PANTHER" id="PTHR43197">
    <property type="entry name" value="UTP--GLUCOSE-1-PHOSPHATE URIDYLYLTRANSFERASE"/>
    <property type="match status" value="1"/>
</dbReference>
<evidence type="ECO:0000313" key="10">
    <source>
        <dbReference type="Proteomes" id="UP000199459"/>
    </source>
</evidence>
<sequence>MRNKPSKTITKAVFPIAGLGTRFLPATKASPKEMLPVVDKPLIQYAVEEAYAAGIRQMIFVTGRTKRAIEDHFDTAYELESVLEYSQKQQLLESVRNVTPDDMHCMYVRQNRAMGLGHAILCAEKLIGDDDFAVILADDFMIAKKPVMAQMVEQHQWLQKSIIAVQHVTRSQTNLYGIVSGSEVHSGLLRLNNIVEKPQPDEAPSTMAVVGRYILTAAILEELKKQSPGIGGEIQLTDGIASLLRKEHVFSYHFDGMRYDCGSKIGYLKAVVDMASNHPEVSEPFNRWLENKIHSAQSSTTGKNEIDYAV</sequence>
<dbReference type="RefSeq" id="WP_090630625.1">
    <property type="nucleotide sequence ID" value="NZ_FOCP01000008.1"/>
</dbReference>
<keyword evidence="4 7" id="KW-0808">Transferase</keyword>
<gene>
    <name evidence="9" type="ORF">SAMN05216325_10893</name>
</gene>
<dbReference type="PANTHER" id="PTHR43197:SF1">
    <property type="entry name" value="UTP--GLUCOSE-1-PHOSPHATE URIDYLYLTRANSFERASE"/>
    <property type="match status" value="1"/>
</dbReference>
<dbReference type="InterPro" id="IPR005771">
    <property type="entry name" value="GalU_uridylyltTrfase_bac/arc"/>
</dbReference>
<evidence type="ECO:0000259" key="8">
    <source>
        <dbReference type="Pfam" id="PF00483"/>
    </source>
</evidence>
<evidence type="ECO:0000256" key="6">
    <source>
        <dbReference type="ARBA" id="ARBA00048128"/>
    </source>
</evidence>
<dbReference type="InterPro" id="IPR005835">
    <property type="entry name" value="NTP_transferase_dom"/>
</dbReference>
<dbReference type="STRING" id="917.SAMN05216326_10356"/>
<dbReference type="Gene3D" id="3.90.550.10">
    <property type="entry name" value="Spore Coat Polysaccharide Biosynthesis Protein SpsA, Chain A"/>
    <property type="match status" value="1"/>
</dbReference>
<evidence type="ECO:0000256" key="3">
    <source>
        <dbReference type="ARBA" id="ARBA00019048"/>
    </source>
</evidence>
<name>A0A1H8E207_9PROT</name>
<proteinExistence type="inferred from homology"/>
<dbReference type="NCBIfam" id="TIGR01099">
    <property type="entry name" value="galU"/>
    <property type="match status" value="1"/>
</dbReference>
<comment type="similarity">
    <text evidence="1 7">Belongs to the UDPGP type 2 family.</text>
</comment>
<dbReference type="Proteomes" id="UP000199459">
    <property type="component" value="Unassembled WGS sequence"/>
</dbReference>
<evidence type="ECO:0000256" key="5">
    <source>
        <dbReference type="ARBA" id="ARBA00022695"/>
    </source>
</evidence>
<dbReference type="OrthoDB" id="9803306at2"/>
<dbReference type="EMBL" id="FOCP01000008">
    <property type="protein sequence ID" value="SEN13619.1"/>
    <property type="molecule type" value="Genomic_DNA"/>
</dbReference>